<evidence type="ECO:0000313" key="11">
    <source>
        <dbReference type="EMBL" id="GGF83586.1"/>
    </source>
</evidence>
<feature type="active site" evidence="8">
    <location>
        <position position="136"/>
    </location>
</feature>
<feature type="region of interest" description="Disordered" evidence="9">
    <location>
        <begin position="265"/>
        <end position="288"/>
    </location>
</feature>
<dbReference type="RefSeq" id="WP_188446835.1">
    <property type="nucleotide sequence ID" value="NZ_BMFO01000001.1"/>
</dbReference>
<evidence type="ECO:0000256" key="1">
    <source>
        <dbReference type="ARBA" id="ARBA00022670"/>
    </source>
</evidence>
<comment type="subcellular location">
    <subcellularLocation>
        <location evidence="8">Periplasm</location>
    </subcellularLocation>
</comment>
<keyword evidence="1 8" id="KW-0645">Protease</keyword>
<feature type="binding site" evidence="8">
    <location>
        <position position="139"/>
    </location>
    <ligand>
        <name>Zn(2+)</name>
        <dbReference type="ChEBI" id="CHEBI:29105"/>
        <note>catalytic</note>
    </ligand>
</feature>
<reference evidence="11" key="1">
    <citation type="journal article" date="2014" name="Int. J. Syst. Evol. Microbiol.">
        <title>Complete genome sequence of Corynebacterium casei LMG S-19264T (=DSM 44701T), isolated from a smear-ripened cheese.</title>
        <authorList>
            <consortium name="US DOE Joint Genome Institute (JGI-PGF)"/>
            <person name="Walter F."/>
            <person name="Albersmeier A."/>
            <person name="Kalinowski J."/>
            <person name="Ruckert C."/>
        </authorList>
    </citation>
    <scope>NUCLEOTIDE SEQUENCE</scope>
    <source>
        <strain evidence="11">CGMCC 1.12726</strain>
    </source>
</reference>
<keyword evidence="6 8" id="KW-0862">Zinc</keyword>
<keyword evidence="12" id="KW-1185">Reference proteome</keyword>
<dbReference type="GO" id="GO:0051603">
    <property type="term" value="P:proteolysis involved in protein catabolic process"/>
    <property type="evidence" value="ECO:0007669"/>
    <property type="project" value="TreeGrafter"/>
</dbReference>
<dbReference type="PANTHER" id="PTHR22726:SF1">
    <property type="entry name" value="METALLOENDOPEPTIDASE OMA1, MITOCHONDRIAL"/>
    <property type="match status" value="1"/>
</dbReference>
<evidence type="ECO:0000256" key="7">
    <source>
        <dbReference type="ARBA" id="ARBA00023049"/>
    </source>
</evidence>
<dbReference type="InterPro" id="IPR051156">
    <property type="entry name" value="Mito/Outer_Membr_Metalloprot"/>
</dbReference>
<evidence type="ECO:0000256" key="8">
    <source>
        <dbReference type="HAMAP-Rule" id="MF_00997"/>
    </source>
</evidence>
<comment type="cofactor">
    <cofactor evidence="8">
        <name>Zn(2+)</name>
        <dbReference type="ChEBI" id="CHEBI:29105"/>
    </cofactor>
    <text evidence="8">Binds 1 zinc ion per subunit.</text>
</comment>
<dbReference type="Gene3D" id="3.30.2010.10">
    <property type="entry name" value="Metalloproteases ('zincins'), catalytic domain"/>
    <property type="match status" value="1"/>
</dbReference>
<name>A0A917CBV7_9GAMM</name>
<keyword evidence="4 8" id="KW-0574">Periplasm</keyword>
<dbReference type="HAMAP" id="MF_00997">
    <property type="entry name" value="Protease_BepA"/>
    <property type="match status" value="1"/>
</dbReference>
<feature type="chain" id="PRO_5038203348" description="Putative beta-barrel assembly-enhancing protease" evidence="8">
    <location>
        <begin position="28"/>
        <end position="533"/>
    </location>
</feature>
<feature type="signal peptide" evidence="8">
    <location>
        <begin position="1"/>
        <end position="27"/>
    </location>
</feature>
<keyword evidence="7 8" id="KW-0482">Metalloprotease</keyword>
<organism evidence="11 12">
    <name type="scientific">Arenimonas maotaiensis</name>
    <dbReference type="NCBI Taxonomy" id="1446479"/>
    <lineage>
        <taxon>Bacteria</taxon>
        <taxon>Pseudomonadati</taxon>
        <taxon>Pseudomonadota</taxon>
        <taxon>Gammaproteobacteria</taxon>
        <taxon>Lysobacterales</taxon>
        <taxon>Lysobacteraceae</taxon>
        <taxon>Arenimonas</taxon>
    </lineage>
</organism>
<dbReference type="EMBL" id="BMFO01000001">
    <property type="protein sequence ID" value="GGF83586.1"/>
    <property type="molecule type" value="Genomic_DNA"/>
</dbReference>
<keyword evidence="5 8" id="KW-0378">Hydrolase</keyword>
<dbReference type="Proteomes" id="UP000632858">
    <property type="component" value="Unassembled WGS sequence"/>
</dbReference>
<comment type="similarity">
    <text evidence="8">Belongs to the peptidase M48 family. BepA subfamily.</text>
</comment>
<dbReference type="InterPro" id="IPR001915">
    <property type="entry name" value="Peptidase_M48"/>
</dbReference>
<feature type="binding site" evidence="8">
    <location>
        <position position="135"/>
    </location>
    <ligand>
        <name>Zn(2+)</name>
        <dbReference type="ChEBI" id="CHEBI:29105"/>
        <note>catalytic</note>
    </ligand>
</feature>
<feature type="compositionally biased region" description="Basic and acidic residues" evidence="9">
    <location>
        <begin position="265"/>
        <end position="274"/>
    </location>
</feature>
<evidence type="ECO:0000256" key="2">
    <source>
        <dbReference type="ARBA" id="ARBA00022723"/>
    </source>
</evidence>
<dbReference type="InterPro" id="IPR030873">
    <property type="entry name" value="Protease_BepA"/>
</dbReference>
<keyword evidence="3 8" id="KW-0732">Signal</keyword>
<feature type="binding site" evidence="8">
    <location>
        <position position="207"/>
    </location>
    <ligand>
        <name>Zn(2+)</name>
        <dbReference type="ChEBI" id="CHEBI:29105"/>
        <note>catalytic</note>
    </ligand>
</feature>
<comment type="caution">
    <text evidence="11">The sequence shown here is derived from an EMBL/GenBank/DDBJ whole genome shotgun (WGS) entry which is preliminary data.</text>
</comment>
<evidence type="ECO:0000259" key="10">
    <source>
        <dbReference type="Pfam" id="PF01435"/>
    </source>
</evidence>
<dbReference type="GO" id="GO:0008270">
    <property type="term" value="F:zinc ion binding"/>
    <property type="evidence" value="ECO:0007669"/>
    <property type="project" value="UniProtKB-UniRule"/>
</dbReference>
<accession>A0A917CBV7</accession>
<gene>
    <name evidence="11" type="ORF">GCM10010960_02080</name>
</gene>
<evidence type="ECO:0000256" key="6">
    <source>
        <dbReference type="ARBA" id="ARBA00022833"/>
    </source>
</evidence>
<evidence type="ECO:0000313" key="12">
    <source>
        <dbReference type="Proteomes" id="UP000632858"/>
    </source>
</evidence>
<dbReference type="GO" id="GO:0042597">
    <property type="term" value="C:periplasmic space"/>
    <property type="evidence" value="ECO:0007669"/>
    <property type="project" value="UniProtKB-SubCell"/>
</dbReference>
<evidence type="ECO:0000256" key="3">
    <source>
        <dbReference type="ARBA" id="ARBA00022729"/>
    </source>
</evidence>
<evidence type="ECO:0000256" key="4">
    <source>
        <dbReference type="ARBA" id="ARBA00022764"/>
    </source>
</evidence>
<dbReference type="EC" id="3.4.-.-" evidence="8"/>
<feature type="domain" description="Peptidase M48" evidence="10">
    <location>
        <begin position="70"/>
        <end position="268"/>
    </location>
</feature>
<reference evidence="11" key="2">
    <citation type="submission" date="2020-09" db="EMBL/GenBank/DDBJ databases">
        <authorList>
            <person name="Sun Q."/>
            <person name="Zhou Y."/>
        </authorList>
    </citation>
    <scope>NUCLEOTIDE SEQUENCE</scope>
    <source>
        <strain evidence="11">CGMCC 1.12726</strain>
    </source>
</reference>
<dbReference type="InterPro" id="IPR011990">
    <property type="entry name" value="TPR-like_helical_dom_sf"/>
</dbReference>
<sequence length="533" mass="57708" precursor="true">MNASYPRTTLLGLTVAAGLLAAVPAAAQETALPELGSSAGELITPQQEAQYGAYTLYQLRQMNLLLEDPLVEAWLQTMGHRLGASSDNPKQPYTFFMLRERQINAFATLGGYIGMNSGLVLTARSEDEVAGVLGHEISHVTQRHVVRSVERAKKEQIPIMLAALGMVIAAQSAGGDSASSDDATMAAVVGSQALMMQRQIDYTRANESEADRIGIQTLNRAGYDVDALGDFFARMESAGRANSGGYTAPDYLRTHPVTATRISEARDRAQKIKQETSTPSVGTRAGNNPLLPDFAQAHAARPGEGIGRDFPWVKERLRVLSAASPGAAITEYRRGVDGFESQPTDAQKYGLALAYIGHRQGGAAEALLGPLYTAHPDNLYIALARAEAAQVSANPALAQTRYEQLMRHYPGNRAVILSYAGFLLEQDDAAQARRAQDVLRRLAAGTGEDVVFQRTMARAYELSGNRLRAAEVYAEVSFLNGRVDDAIGQLAALLKNDELDYYQRARIEARIAEFTPISLELKRQGIKPEQQGG</sequence>
<dbReference type="GO" id="GO:0004222">
    <property type="term" value="F:metalloendopeptidase activity"/>
    <property type="evidence" value="ECO:0007669"/>
    <property type="project" value="InterPro"/>
</dbReference>
<dbReference type="AlphaFoldDB" id="A0A917CBV7"/>
<dbReference type="GO" id="GO:0016020">
    <property type="term" value="C:membrane"/>
    <property type="evidence" value="ECO:0007669"/>
    <property type="project" value="InterPro"/>
</dbReference>
<proteinExistence type="inferred from homology"/>
<evidence type="ECO:0000256" key="5">
    <source>
        <dbReference type="ARBA" id="ARBA00022801"/>
    </source>
</evidence>
<keyword evidence="2 8" id="KW-0479">Metal-binding</keyword>
<comment type="function">
    <text evidence="8">Functions as both a chaperone and a metalloprotease. Maintains the integrity of the outer membrane by promoting either the assembly or the elimination of outer membrane proteins, depending on their folding state.</text>
</comment>
<evidence type="ECO:0000256" key="9">
    <source>
        <dbReference type="SAM" id="MobiDB-lite"/>
    </source>
</evidence>
<dbReference type="PANTHER" id="PTHR22726">
    <property type="entry name" value="METALLOENDOPEPTIDASE OMA1"/>
    <property type="match status" value="1"/>
</dbReference>
<protein>
    <recommendedName>
        <fullName evidence="8">Putative beta-barrel assembly-enhancing protease</fullName>
        <ecNumber evidence="8">3.4.-.-</ecNumber>
    </recommendedName>
</protein>
<dbReference type="Gene3D" id="1.25.40.10">
    <property type="entry name" value="Tetratricopeptide repeat domain"/>
    <property type="match status" value="1"/>
</dbReference>
<dbReference type="SUPFAM" id="SSF48452">
    <property type="entry name" value="TPR-like"/>
    <property type="match status" value="1"/>
</dbReference>
<feature type="active site" description="Proton donor" evidence="8">
    <location>
        <position position="211"/>
    </location>
</feature>
<dbReference type="Pfam" id="PF01435">
    <property type="entry name" value="Peptidase_M48"/>
    <property type="match status" value="1"/>
</dbReference>